<accession>A0ACC5UAR1</accession>
<dbReference type="Proteomes" id="UP001647509">
    <property type="component" value="Unassembled WGS sequence"/>
</dbReference>
<sequence>MNNILKNTKKGFLMMALLGTMVSFADAPAPNNPNVDANNTTLTLNYAKEGSAVSIKDVYGVVHYKETVKTTGRYKKNFDLNFLPDGNYFFEVDKGLEIKEIPFTLNSGVAVFNKNEEKVIYKPYIRVVGDLVYISKLNLDNEGLDINIYFTKNNNMNSQLVVSETINSTTNIEKVYKLENIGRGSYSIVLNSDGRMVQKNI</sequence>
<name>A0ACC5UAR1_9FLAO</name>
<keyword evidence="2" id="KW-1185">Reference proteome</keyword>
<evidence type="ECO:0000313" key="2">
    <source>
        <dbReference type="Proteomes" id="UP001647509"/>
    </source>
</evidence>
<dbReference type="EMBL" id="JAHKPD010000018">
    <property type="protein sequence ID" value="MBU2951423.1"/>
    <property type="molecule type" value="Genomic_DNA"/>
</dbReference>
<comment type="caution">
    <text evidence="1">The sequence shown here is derived from an EMBL/GenBank/DDBJ whole genome shotgun (WGS) entry which is preliminary data.</text>
</comment>
<proteinExistence type="predicted"/>
<protein>
    <submittedName>
        <fullName evidence="1">Uncharacterized protein</fullName>
    </submittedName>
</protein>
<evidence type="ECO:0000313" key="1">
    <source>
        <dbReference type="EMBL" id="MBU2951423.1"/>
    </source>
</evidence>
<gene>
    <name evidence="1" type="ORF">KO493_12020</name>
</gene>
<organism evidence="1 2">
    <name type="scientific">Pseudotamlana agarivorans</name>
    <dbReference type="NCBI Taxonomy" id="481183"/>
    <lineage>
        <taxon>Bacteria</taxon>
        <taxon>Pseudomonadati</taxon>
        <taxon>Bacteroidota</taxon>
        <taxon>Flavobacteriia</taxon>
        <taxon>Flavobacteriales</taxon>
        <taxon>Flavobacteriaceae</taxon>
        <taxon>Pseudotamlana</taxon>
    </lineage>
</organism>
<reference evidence="1" key="1">
    <citation type="submission" date="2021-05" db="EMBL/GenBank/DDBJ databases">
        <title>Draft genomes of bacteria isolated from model marine particles.</title>
        <authorList>
            <person name="Datta M.S."/>
            <person name="Schwartzman J.A."/>
            <person name="Enke T.N."/>
            <person name="Saavedra J."/>
            <person name="Cermak N."/>
            <person name="Cordero O.X."/>
        </authorList>
    </citation>
    <scope>NUCLEOTIDE SEQUENCE</scope>
    <source>
        <strain evidence="1">I2M19</strain>
    </source>
</reference>